<dbReference type="AlphaFoldDB" id="A0A225WZB2"/>
<dbReference type="Proteomes" id="UP000198211">
    <property type="component" value="Unassembled WGS sequence"/>
</dbReference>
<accession>A0A225WZB2</accession>
<keyword evidence="2" id="KW-1185">Reference proteome</keyword>
<protein>
    <submittedName>
        <fullName evidence="1">Uncharacterized protein</fullName>
    </submittedName>
</protein>
<organism evidence="1 2">
    <name type="scientific">Phytophthora megakarya</name>
    <dbReference type="NCBI Taxonomy" id="4795"/>
    <lineage>
        <taxon>Eukaryota</taxon>
        <taxon>Sar</taxon>
        <taxon>Stramenopiles</taxon>
        <taxon>Oomycota</taxon>
        <taxon>Peronosporomycetes</taxon>
        <taxon>Peronosporales</taxon>
        <taxon>Peronosporaceae</taxon>
        <taxon>Phytophthora</taxon>
    </lineage>
</organism>
<sequence length="119" mass="13741">MALSAKANITKGKTKPAIAQIQRYYFNADYYVVNDENLNALTKTKARTTKYAKSINGILDVEDKVEDIQLSYQSLHAVDVEHHRALFHNWASFSYLDGFGGNMIRLVCNRFKCDYKMFY</sequence>
<proteinExistence type="predicted"/>
<evidence type="ECO:0000313" key="1">
    <source>
        <dbReference type="EMBL" id="OWZ22812.1"/>
    </source>
</evidence>
<gene>
    <name evidence="1" type="ORF">PHMEG_0002432</name>
</gene>
<comment type="caution">
    <text evidence="1">The sequence shown here is derived from an EMBL/GenBank/DDBJ whole genome shotgun (WGS) entry which is preliminary data.</text>
</comment>
<name>A0A225WZB2_9STRA</name>
<evidence type="ECO:0000313" key="2">
    <source>
        <dbReference type="Proteomes" id="UP000198211"/>
    </source>
</evidence>
<reference evidence="2" key="1">
    <citation type="submission" date="2017-03" db="EMBL/GenBank/DDBJ databases">
        <title>Phytopthora megakarya and P. palmivora, two closely related causual agents of cacao black pod achieved similar genome size and gene model numbers by different mechanisms.</title>
        <authorList>
            <person name="Ali S."/>
            <person name="Shao J."/>
            <person name="Larry D.J."/>
            <person name="Kronmiller B."/>
            <person name="Shen D."/>
            <person name="Strem M.D."/>
            <person name="Melnick R.L."/>
            <person name="Guiltinan M.J."/>
            <person name="Tyler B.M."/>
            <person name="Meinhardt L.W."/>
            <person name="Bailey B.A."/>
        </authorList>
    </citation>
    <scope>NUCLEOTIDE SEQUENCE [LARGE SCALE GENOMIC DNA]</scope>
    <source>
        <strain evidence="2">zdho120</strain>
    </source>
</reference>
<dbReference type="EMBL" id="NBNE01000107">
    <property type="protein sequence ID" value="OWZ22812.1"/>
    <property type="molecule type" value="Genomic_DNA"/>
</dbReference>